<feature type="region of interest" description="Disordered" evidence="1">
    <location>
        <begin position="344"/>
        <end position="445"/>
    </location>
</feature>
<feature type="compositionally biased region" description="Basic and acidic residues" evidence="1">
    <location>
        <begin position="697"/>
        <end position="725"/>
    </location>
</feature>
<evidence type="ECO:0000313" key="3">
    <source>
        <dbReference type="Proteomes" id="UP000094444"/>
    </source>
</evidence>
<dbReference type="STRING" id="158607.A0A2P5I3L5"/>
<feature type="compositionally biased region" description="Polar residues" evidence="1">
    <location>
        <begin position="479"/>
        <end position="493"/>
    </location>
</feature>
<feature type="region of interest" description="Disordered" evidence="1">
    <location>
        <begin position="461"/>
        <end position="756"/>
    </location>
</feature>
<evidence type="ECO:0008006" key="4">
    <source>
        <dbReference type="Google" id="ProtNLM"/>
    </source>
</evidence>
<feature type="compositionally biased region" description="Basic and acidic residues" evidence="1">
    <location>
        <begin position="559"/>
        <end position="572"/>
    </location>
</feature>
<reference evidence="2" key="1">
    <citation type="submission" date="2017-09" db="EMBL/GenBank/DDBJ databases">
        <title>Polyketide synthases of a Diaporthe helianthi virulent isolate.</title>
        <authorList>
            <person name="Baroncelli R."/>
        </authorList>
    </citation>
    <scope>NUCLEOTIDE SEQUENCE [LARGE SCALE GENOMIC DNA]</scope>
    <source>
        <strain evidence="2">7/96</strain>
    </source>
</reference>
<dbReference type="InParanoid" id="A0A2P5I3L5"/>
<dbReference type="AlphaFoldDB" id="A0A2P5I3L5"/>
<feature type="compositionally biased region" description="Polar residues" evidence="1">
    <location>
        <begin position="17"/>
        <end position="27"/>
    </location>
</feature>
<feature type="compositionally biased region" description="Polar residues" evidence="1">
    <location>
        <begin position="592"/>
        <end position="620"/>
    </location>
</feature>
<feature type="compositionally biased region" description="Polar residues" evidence="1">
    <location>
        <begin position="35"/>
        <end position="44"/>
    </location>
</feature>
<evidence type="ECO:0000313" key="2">
    <source>
        <dbReference type="EMBL" id="POS77103.1"/>
    </source>
</evidence>
<feature type="compositionally biased region" description="Low complexity" evidence="1">
    <location>
        <begin position="667"/>
        <end position="689"/>
    </location>
</feature>
<feature type="compositionally biased region" description="Basic and acidic residues" evidence="1">
    <location>
        <begin position="349"/>
        <end position="358"/>
    </location>
</feature>
<proteinExistence type="predicted"/>
<feature type="compositionally biased region" description="Low complexity" evidence="1">
    <location>
        <begin position="382"/>
        <end position="405"/>
    </location>
</feature>
<evidence type="ECO:0000256" key="1">
    <source>
        <dbReference type="SAM" id="MobiDB-lite"/>
    </source>
</evidence>
<comment type="caution">
    <text evidence="2">The sequence shown here is derived from an EMBL/GenBank/DDBJ whole genome shotgun (WGS) entry which is preliminary data.</text>
</comment>
<feature type="compositionally biased region" description="Polar residues" evidence="1">
    <location>
        <begin position="275"/>
        <end position="294"/>
    </location>
</feature>
<keyword evidence="3" id="KW-1185">Reference proteome</keyword>
<feature type="compositionally biased region" description="Polar residues" evidence="1">
    <location>
        <begin position="643"/>
        <end position="666"/>
    </location>
</feature>
<dbReference type="EMBL" id="MAVT02000300">
    <property type="protein sequence ID" value="POS77103.1"/>
    <property type="molecule type" value="Genomic_DNA"/>
</dbReference>
<feature type="compositionally biased region" description="Polar residues" evidence="1">
    <location>
        <begin position="362"/>
        <end position="374"/>
    </location>
</feature>
<sequence length="756" mass="82564">MALVAVSPAGGTDLIPSPSSITDNYNRASRPAHATLSTTKSSRLNKPARNTVHWDRGVLEHSANQVTDPAAQENIASPSTSAEDLEWALCSQDIRPDPSDKKFRGHRHRPPLAAETFTAPGLLAESIDSLSAHNESFGEHDLVKAARGQDPKENTFEKHRRKDFQWVLSLPASVCATPDQRLQSLNSQLKIAASCNTDQSVRQYFGCNLLTWTKAAGRKGHFPGDPDDEYLLLATPIELTPDQNHTTDLETTSHHFRVLGQEDAELVMADRMMNSPASAATSGPQSAKWSTAVDTSEDSDNTLTIEPPQRHMTAPMSTIEDSLEEIDQLEDEFEAVTAATRLTQISNAGEDKPRDRLVRHSPYSNPGSKATTPSGKAASKMVSTARSDPSASSPRSPTRKSSPVRAEPEAERKTNLATAGRVVARPASLAPPKPVQRASKAPTISTFQLPGERIARELKEKKAARLSMQLDSPKITEVKTGSQRPPSFRSSKPPTVPEFELPGERVARELKEKKAARLSMQLDPQKLAESSPPPQRVRSVRSSKPPTIPNFELPGESVSRMKKERLAAKLKAEEEEAQRRRQFKARPPPSSVGGSATVRSTFTSRQRESQCGSAEQQSIVSPSGPSPKSGTSKRHSVAMTPSVGRTVSNASASTAQTNRGRTSSVGSSHLSARATSSSNASILSASKRSQVSNEEMQEQKVRGREIFTRDNSYGRDKEREKRERQQAIQLARQKYAEQSRMLAASRRLKQQQTSTA</sequence>
<protein>
    <recommendedName>
        <fullName evidence="4">Carboxylesterase family protein</fullName>
    </recommendedName>
</protein>
<dbReference type="OrthoDB" id="3946796at2759"/>
<dbReference type="Proteomes" id="UP000094444">
    <property type="component" value="Unassembled WGS sequence"/>
</dbReference>
<accession>A0A2P5I3L5</accession>
<feature type="region of interest" description="Disordered" evidence="1">
    <location>
        <begin position="275"/>
        <end position="308"/>
    </location>
</feature>
<feature type="compositionally biased region" description="Basic and acidic residues" evidence="1">
    <location>
        <begin position="502"/>
        <end position="515"/>
    </location>
</feature>
<name>A0A2P5I3L5_DIAHE</name>
<feature type="region of interest" description="Disordered" evidence="1">
    <location>
        <begin position="1"/>
        <end position="57"/>
    </location>
</feature>
<gene>
    <name evidence="2" type="ORF">DHEL01_v204498</name>
</gene>
<organism evidence="2 3">
    <name type="scientific">Diaporthe helianthi</name>
    <dbReference type="NCBI Taxonomy" id="158607"/>
    <lineage>
        <taxon>Eukaryota</taxon>
        <taxon>Fungi</taxon>
        <taxon>Dikarya</taxon>
        <taxon>Ascomycota</taxon>
        <taxon>Pezizomycotina</taxon>
        <taxon>Sordariomycetes</taxon>
        <taxon>Sordariomycetidae</taxon>
        <taxon>Diaporthales</taxon>
        <taxon>Diaporthaceae</taxon>
        <taxon>Diaporthe</taxon>
    </lineage>
</organism>
<feature type="compositionally biased region" description="Low complexity" evidence="1">
    <location>
        <begin position="621"/>
        <end position="630"/>
    </location>
</feature>